<evidence type="ECO:0000313" key="1">
    <source>
        <dbReference type="EMBL" id="AKN36500.1"/>
    </source>
</evidence>
<accession>A0A0H3ZKK7</accession>
<reference evidence="1" key="1">
    <citation type="journal article" date="2015" name="MBio">
        <title>Eco-Evolutionary Dynamics of Episomes among Ecologically Cohesive Bacterial Populations.</title>
        <authorList>
            <person name="Xue H."/>
            <person name="Cordero O.X."/>
            <person name="Camas F.M."/>
            <person name="Trimble W."/>
            <person name="Meyer F."/>
            <person name="Guglielmini J."/>
            <person name="Rocha E.P."/>
            <person name="Polz M.F."/>
        </authorList>
    </citation>
    <scope>NUCLEOTIDE SEQUENCE</scope>
    <source>
        <strain evidence="1">FF_112</strain>
    </source>
</reference>
<dbReference type="EMBL" id="KP795493">
    <property type="protein sequence ID" value="AKN36500.1"/>
    <property type="molecule type" value="Genomic_DNA"/>
</dbReference>
<dbReference type="AlphaFoldDB" id="A0A0H3ZKK7"/>
<sequence length="37" mass="4304">MVQVRNHSDSLPEQSESIGWLKTSFIGFLMLYSEKMN</sequence>
<proteinExistence type="predicted"/>
<protein>
    <submittedName>
        <fullName evidence="1">Uncharacterized protein</fullName>
    </submittedName>
</protein>
<organism evidence="1">
    <name type="scientific">Vibrio tasmaniensis</name>
    <dbReference type="NCBI Taxonomy" id="212663"/>
    <lineage>
        <taxon>Bacteria</taxon>
        <taxon>Pseudomonadati</taxon>
        <taxon>Pseudomonadota</taxon>
        <taxon>Gammaproteobacteria</taxon>
        <taxon>Vibrionales</taxon>
        <taxon>Vibrionaceae</taxon>
        <taxon>Vibrio</taxon>
    </lineage>
</organism>
<name>A0A0H3ZKK7_9VIBR</name>